<sequence>MVGGREADDASSSEEEALAQVVERNKSSPKKRRRARTPPSSSNSDLPTSPTLGSRPAQSVAPVPTPAPPGMPDYESLAITTLQRKVRQYGFRASKEKDVLVAQLRQVWIAMHPDSAPLLENGREADASSSGARKGTVSTDSPSSKGKKTAASKAKAKATTAGRGRSQTKTKTKSKGDGETASDVEIAAPEADSVPGSTVGEKLRHLIVQNDGLYRRILRYEPIHIDEFATLASANGVKVARPLLTRFLDEQSITHYSQDPTGGTRRRYR</sequence>
<keyword evidence="4" id="KW-0233">DNA recombination</keyword>
<dbReference type="InterPro" id="IPR018574">
    <property type="entry name" value="Structure-sp_endonuc_su_Slx4"/>
</dbReference>
<comment type="caution">
    <text evidence="9">The sequence shown here is derived from an EMBL/GenBank/DDBJ whole genome shotgun (WGS) entry which is preliminary data.</text>
</comment>
<evidence type="ECO:0000256" key="2">
    <source>
        <dbReference type="ARBA" id="ARBA00006661"/>
    </source>
</evidence>
<comment type="similarity">
    <text evidence="2">Belongs to the SLX4 family.</text>
</comment>
<protein>
    <recommendedName>
        <fullName evidence="7">Structure-specific endonuclease subunit SLX4</fullName>
    </recommendedName>
</protein>
<evidence type="ECO:0000256" key="5">
    <source>
        <dbReference type="ARBA" id="ARBA00023204"/>
    </source>
</evidence>
<dbReference type="PANTHER" id="PTHR21541">
    <property type="entry name" value="BTB POZ DOMAIN CONTAINING 12"/>
    <property type="match status" value="1"/>
</dbReference>
<dbReference type="Pfam" id="PF09494">
    <property type="entry name" value="Slx4"/>
    <property type="match status" value="1"/>
</dbReference>
<dbReference type="GO" id="GO:0006260">
    <property type="term" value="P:DNA replication"/>
    <property type="evidence" value="ECO:0007669"/>
    <property type="project" value="InterPro"/>
</dbReference>
<keyword evidence="6" id="KW-0539">Nucleus</keyword>
<dbReference type="PANTHER" id="PTHR21541:SF3">
    <property type="entry name" value="STRUCTURE-SPECIFIC ENDONUCLEASE SUBUNIT SLX4"/>
    <property type="match status" value="1"/>
</dbReference>
<feature type="compositionally biased region" description="Polar residues" evidence="8">
    <location>
        <begin position="127"/>
        <end position="142"/>
    </location>
</feature>
<dbReference type="GO" id="GO:0006281">
    <property type="term" value="P:DNA repair"/>
    <property type="evidence" value="ECO:0007669"/>
    <property type="project" value="UniProtKB-KW"/>
</dbReference>
<feature type="compositionally biased region" description="Basic residues" evidence="8">
    <location>
        <begin position="145"/>
        <end position="156"/>
    </location>
</feature>
<feature type="compositionally biased region" description="Basic residues" evidence="8">
    <location>
        <begin position="27"/>
        <end position="36"/>
    </location>
</feature>
<gene>
    <name evidence="9" type="ORF">C6P46_000351</name>
</gene>
<proteinExistence type="inferred from homology"/>
<keyword evidence="10" id="KW-1185">Reference proteome</keyword>
<evidence type="ECO:0000256" key="4">
    <source>
        <dbReference type="ARBA" id="ARBA00023172"/>
    </source>
</evidence>
<dbReference type="GO" id="GO:0033557">
    <property type="term" value="C:Slx1-Slx4 complex"/>
    <property type="evidence" value="ECO:0007669"/>
    <property type="project" value="InterPro"/>
</dbReference>
<dbReference type="EMBL" id="PUHQ01000100">
    <property type="protein sequence ID" value="KAG0656283.1"/>
    <property type="molecule type" value="Genomic_DNA"/>
</dbReference>
<accession>A0A9P6VX90</accession>
<feature type="region of interest" description="Disordered" evidence="8">
    <location>
        <begin position="118"/>
        <end position="196"/>
    </location>
</feature>
<evidence type="ECO:0000313" key="9">
    <source>
        <dbReference type="EMBL" id="KAG0656283.1"/>
    </source>
</evidence>
<evidence type="ECO:0000256" key="8">
    <source>
        <dbReference type="SAM" id="MobiDB-lite"/>
    </source>
</evidence>
<dbReference type="AlphaFoldDB" id="A0A9P6VX90"/>
<dbReference type="OrthoDB" id="5576441at2759"/>
<evidence type="ECO:0000256" key="6">
    <source>
        <dbReference type="ARBA" id="ARBA00023242"/>
    </source>
</evidence>
<keyword evidence="5" id="KW-0234">DNA repair</keyword>
<name>A0A9P6VX90_RHOMI</name>
<feature type="region of interest" description="Disordered" evidence="8">
    <location>
        <begin position="1"/>
        <end position="76"/>
    </location>
</feature>
<organism evidence="9 10">
    <name type="scientific">Rhodotorula mucilaginosa</name>
    <name type="common">Yeast</name>
    <name type="synonym">Rhodotorula rubra</name>
    <dbReference type="NCBI Taxonomy" id="5537"/>
    <lineage>
        <taxon>Eukaryota</taxon>
        <taxon>Fungi</taxon>
        <taxon>Dikarya</taxon>
        <taxon>Basidiomycota</taxon>
        <taxon>Pucciniomycotina</taxon>
        <taxon>Microbotryomycetes</taxon>
        <taxon>Sporidiobolales</taxon>
        <taxon>Sporidiobolaceae</taxon>
        <taxon>Rhodotorula</taxon>
    </lineage>
</organism>
<dbReference type="GO" id="GO:0000712">
    <property type="term" value="P:resolution of meiotic recombination intermediates"/>
    <property type="evidence" value="ECO:0007669"/>
    <property type="project" value="TreeGrafter"/>
</dbReference>
<evidence type="ECO:0000256" key="3">
    <source>
        <dbReference type="ARBA" id="ARBA00022763"/>
    </source>
</evidence>
<reference evidence="9 10" key="1">
    <citation type="submission" date="2020-11" db="EMBL/GenBank/DDBJ databases">
        <title>Kefir isolates.</title>
        <authorList>
            <person name="Marcisauskas S."/>
            <person name="Kim Y."/>
            <person name="Blasche S."/>
        </authorList>
    </citation>
    <scope>NUCLEOTIDE SEQUENCE [LARGE SCALE GENOMIC DNA]</scope>
    <source>
        <strain evidence="9 10">KR</strain>
    </source>
</reference>
<dbReference type="Proteomes" id="UP000777482">
    <property type="component" value="Unassembled WGS sequence"/>
</dbReference>
<keyword evidence="3" id="KW-0227">DNA damage</keyword>
<evidence type="ECO:0000313" key="10">
    <source>
        <dbReference type="Proteomes" id="UP000777482"/>
    </source>
</evidence>
<evidence type="ECO:0000256" key="1">
    <source>
        <dbReference type="ARBA" id="ARBA00004123"/>
    </source>
</evidence>
<feature type="compositionally biased region" description="Polar residues" evidence="8">
    <location>
        <begin position="38"/>
        <end position="52"/>
    </location>
</feature>
<comment type="subcellular location">
    <subcellularLocation>
        <location evidence="1">Nucleus</location>
    </subcellularLocation>
</comment>
<evidence type="ECO:0000256" key="7">
    <source>
        <dbReference type="ARBA" id="ARBA00029496"/>
    </source>
</evidence>